<name>A0A9P1DNP2_9DINO</name>
<evidence type="ECO:0000256" key="1">
    <source>
        <dbReference type="SAM" id="MobiDB-lite"/>
    </source>
</evidence>
<proteinExistence type="predicted"/>
<reference evidence="3 4" key="2">
    <citation type="submission" date="2024-05" db="EMBL/GenBank/DDBJ databases">
        <authorList>
            <person name="Chen Y."/>
            <person name="Shah S."/>
            <person name="Dougan E. K."/>
            <person name="Thang M."/>
            <person name="Chan C."/>
        </authorList>
    </citation>
    <scope>NUCLEOTIDE SEQUENCE [LARGE SCALE GENOMIC DNA]</scope>
</reference>
<accession>A0A9P1DNP2</accession>
<feature type="non-terminal residue" evidence="2">
    <location>
        <position position="1"/>
    </location>
</feature>
<feature type="compositionally biased region" description="Polar residues" evidence="1">
    <location>
        <begin position="1"/>
        <end position="11"/>
    </location>
</feature>
<evidence type="ECO:0000313" key="3">
    <source>
        <dbReference type="EMBL" id="CAL4799285.1"/>
    </source>
</evidence>
<keyword evidence="4" id="KW-1185">Reference proteome</keyword>
<feature type="compositionally biased region" description="Polar residues" evidence="1">
    <location>
        <begin position="86"/>
        <end position="95"/>
    </location>
</feature>
<dbReference type="Proteomes" id="UP001152797">
    <property type="component" value="Unassembled WGS sequence"/>
</dbReference>
<feature type="compositionally biased region" description="Basic and acidic residues" evidence="1">
    <location>
        <begin position="26"/>
        <end position="36"/>
    </location>
</feature>
<dbReference type="AlphaFoldDB" id="A0A9P1DNP2"/>
<organism evidence="2">
    <name type="scientific">Cladocopium goreaui</name>
    <dbReference type="NCBI Taxonomy" id="2562237"/>
    <lineage>
        <taxon>Eukaryota</taxon>
        <taxon>Sar</taxon>
        <taxon>Alveolata</taxon>
        <taxon>Dinophyceae</taxon>
        <taxon>Suessiales</taxon>
        <taxon>Symbiodiniaceae</taxon>
        <taxon>Cladocopium</taxon>
    </lineage>
</organism>
<dbReference type="EMBL" id="CAMXCT030005306">
    <property type="protein sequence ID" value="CAL4799285.1"/>
    <property type="molecule type" value="Genomic_DNA"/>
</dbReference>
<sequence>ASPPTAASLSDTGPAMGSMGSQSPELHQEEEPREPRAPAATPKSAEIAGELLRKKVKSPILSDTPDTASVISRGSKKEIEEALSQGVGTPDSSTLARFLNRRSPAPSTAGTPR</sequence>
<dbReference type="EMBL" id="CAMXCT020005306">
    <property type="protein sequence ID" value="CAL1165348.1"/>
    <property type="molecule type" value="Genomic_DNA"/>
</dbReference>
<feature type="region of interest" description="Disordered" evidence="1">
    <location>
        <begin position="1"/>
        <end position="113"/>
    </location>
</feature>
<feature type="non-terminal residue" evidence="2">
    <location>
        <position position="113"/>
    </location>
</feature>
<evidence type="ECO:0000313" key="4">
    <source>
        <dbReference type="Proteomes" id="UP001152797"/>
    </source>
</evidence>
<reference evidence="2" key="1">
    <citation type="submission" date="2022-10" db="EMBL/GenBank/DDBJ databases">
        <authorList>
            <person name="Chen Y."/>
            <person name="Dougan E. K."/>
            <person name="Chan C."/>
            <person name="Rhodes N."/>
            <person name="Thang M."/>
        </authorList>
    </citation>
    <scope>NUCLEOTIDE SEQUENCE</scope>
</reference>
<comment type="caution">
    <text evidence="2">The sequence shown here is derived from an EMBL/GenBank/DDBJ whole genome shotgun (WGS) entry which is preliminary data.</text>
</comment>
<protein>
    <submittedName>
        <fullName evidence="2">Uncharacterized protein</fullName>
    </submittedName>
</protein>
<gene>
    <name evidence="2" type="ORF">C1SCF055_LOCUS37087</name>
</gene>
<dbReference type="EMBL" id="CAMXCT010005306">
    <property type="protein sequence ID" value="CAI4011973.1"/>
    <property type="molecule type" value="Genomic_DNA"/>
</dbReference>
<evidence type="ECO:0000313" key="2">
    <source>
        <dbReference type="EMBL" id="CAI4011973.1"/>
    </source>
</evidence>